<keyword evidence="3 8" id="KW-0690">Ribosome biogenesis</keyword>
<dbReference type="CDD" id="cd01894">
    <property type="entry name" value="EngA1"/>
    <property type="match status" value="1"/>
</dbReference>
<comment type="similarity">
    <text evidence="1 8 9 10">Belongs to the TRAFAC class TrmE-Era-EngA-EngB-Septin-like GTPase superfamily. EngA (Der) GTPase family.</text>
</comment>
<comment type="subunit">
    <text evidence="8">Associates with the 50S ribosomal subunit.</text>
</comment>
<evidence type="ECO:0000256" key="2">
    <source>
        <dbReference type="ARBA" id="ARBA00020953"/>
    </source>
</evidence>
<evidence type="ECO:0000313" key="12">
    <source>
        <dbReference type="EMBL" id="MFD2207839.1"/>
    </source>
</evidence>
<dbReference type="InterPro" id="IPR015946">
    <property type="entry name" value="KH_dom-like_a/b"/>
</dbReference>
<dbReference type="SUPFAM" id="SSF52540">
    <property type="entry name" value="P-loop containing nucleoside triphosphate hydrolases"/>
    <property type="match status" value="2"/>
</dbReference>
<feature type="binding site" evidence="8">
    <location>
        <begin position="274"/>
        <end position="278"/>
    </location>
    <ligand>
        <name>GTP</name>
        <dbReference type="ChEBI" id="CHEBI:37565"/>
        <label>2</label>
    </ligand>
</feature>
<dbReference type="InterPro" id="IPR016484">
    <property type="entry name" value="GTPase_Der"/>
</dbReference>
<dbReference type="InterPro" id="IPR032859">
    <property type="entry name" value="KH_dom-like"/>
</dbReference>
<dbReference type="InterPro" id="IPR031166">
    <property type="entry name" value="G_ENGA"/>
</dbReference>
<dbReference type="PROSITE" id="PS51712">
    <property type="entry name" value="G_ENGA"/>
    <property type="match status" value="2"/>
</dbReference>
<dbReference type="PRINTS" id="PR00326">
    <property type="entry name" value="GTP1OBG"/>
</dbReference>
<feature type="domain" description="EngA-type G" evidence="11">
    <location>
        <begin position="221"/>
        <end position="396"/>
    </location>
</feature>
<evidence type="ECO:0000256" key="3">
    <source>
        <dbReference type="ARBA" id="ARBA00022517"/>
    </source>
</evidence>
<feature type="binding site" evidence="8">
    <location>
        <begin position="339"/>
        <end position="342"/>
    </location>
    <ligand>
        <name>GTP</name>
        <dbReference type="ChEBI" id="CHEBI:37565"/>
        <label>2</label>
    </ligand>
</feature>
<dbReference type="Pfam" id="PF14714">
    <property type="entry name" value="KH_dom-like"/>
    <property type="match status" value="1"/>
</dbReference>
<evidence type="ECO:0000259" key="11">
    <source>
        <dbReference type="PROSITE" id="PS51712"/>
    </source>
</evidence>
<sequence length="492" mass="55359">MTFTVAIVGRPNVGKSTLFNRLVGKRLALVDDQPGVTRDRREGDAYLFDCRFRIIDTAGLEEAFDGSLEARMRQQTERAVEEADLVLMLIDARVGVMPIDEHFAKHLRRGKTPIALMANKCEGKVGDEGLMDAYRLGLGEPIPFSAEHGLGSSDLYDVISEHMKRAAEKIAEKETTTKGFAKSIEIEDDFENSEDEFLEDDDFFEDDFEETEEDVKKRGPLQLAIVGRPNVGKSTLINKLINEDRLLTGPEAGITRDAISVEWEYEGHALKLVDTAGLRRRSKIEDKVEKLSASDTIRALKYAQVVALVLDPDGILDKQDLTIARHVIDEGRALIIVINKWDICTDKDAVMQRLKDRLLTSLPQVKGIPVVTISALKGHKLNKMLDTVLEVYRIWNIRLPTAGLNRWLAELLERHPPPAPGGRRIKLKYITQARARPPTFAISCSLPEDLPASYTRFLENNLRQTFDIPGVPLRMHMKKGDNPYAGKKKRNQ</sequence>
<gene>
    <name evidence="8 12" type="primary">der</name>
    <name evidence="12" type="ORF">ACFSKO_19665</name>
</gene>
<feature type="binding site" evidence="8">
    <location>
        <begin position="56"/>
        <end position="60"/>
    </location>
    <ligand>
        <name>GTP</name>
        <dbReference type="ChEBI" id="CHEBI:37565"/>
        <label>1</label>
    </ligand>
</feature>
<keyword evidence="12" id="KW-0378">Hydrolase</keyword>
<dbReference type="Proteomes" id="UP001597294">
    <property type="component" value="Unassembled WGS sequence"/>
</dbReference>
<reference evidence="13" key="1">
    <citation type="journal article" date="2019" name="Int. J. Syst. Evol. Microbiol.">
        <title>The Global Catalogue of Microorganisms (GCM) 10K type strain sequencing project: providing services to taxonomists for standard genome sequencing and annotation.</title>
        <authorList>
            <consortium name="The Broad Institute Genomics Platform"/>
            <consortium name="The Broad Institute Genome Sequencing Center for Infectious Disease"/>
            <person name="Wu L."/>
            <person name="Ma J."/>
        </authorList>
    </citation>
    <scope>NUCLEOTIDE SEQUENCE [LARGE SCALE GENOMIC DNA]</scope>
    <source>
        <strain evidence="13">CGMCC 4.7192</strain>
    </source>
</reference>
<dbReference type="CDD" id="cd01895">
    <property type="entry name" value="EngA2"/>
    <property type="match status" value="1"/>
</dbReference>
<evidence type="ECO:0000313" key="13">
    <source>
        <dbReference type="Proteomes" id="UP001597294"/>
    </source>
</evidence>
<evidence type="ECO:0000256" key="6">
    <source>
        <dbReference type="ARBA" id="ARBA00023134"/>
    </source>
</evidence>
<dbReference type="Gene3D" id="3.30.300.20">
    <property type="match status" value="1"/>
</dbReference>
<proteinExistence type="inferred from homology"/>
<keyword evidence="6 8" id="KW-0342">GTP-binding</keyword>
<evidence type="ECO:0000256" key="7">
    <source>
        <dbReference type="ARBA" id="ARBA00032345"/>
    </source>
</evidence>
<feature type="binding site" evidence="8">
    <location>
        <begin position="227"/>
        <end position="234"/>
    </location>
    <ligand>
        <name>GTP</name>
        <dbReference type="ChEBI" id="CHEBI:37565"/>
        <label>2</label>
    </ligand>
</feature>
<dbReference type="EMBL" id="JBHUII010000013">
    <property type="protein sequence ID" value="MFD2207839.1"/>
    <property type="molecule type" value="Genomic_DNA"/>
</dbReference>
<evidence type="ECO:0000256" key="5">
    <source>
        <dbReference type="ARBA" id="ARBA00022741"/>
    </source>
</evidence>
<comment type="function">
    <text evidence="8 10">GTPase that plays an essential role in the late steps of ribosome biogenesis.</text>
</comment>
<dbReference type="PANTHER" id="PTHR43834">
    <property type="entry name" value="GTPASE DER"/>
    <property type="match status" value="1"/>
</dbReference>
<protein>
    <recommendedName>
        <fullName evidence="2 8">GTPase Der</fullName>
    </recommendedName>
    <alternativeName>
        <fullName evidence="7 8">GTP-binding protein EngA</fullName>
    </alternativeName>
</protein>
<name>A0ABW5BSD8_9PROT</name>
<accession>A0ABW5BSD8</accession>
<dbReference type="PANTHER" id="PTHR43834:SF6">
    <property type="entry name" value="GTPASE DER"/>
    <property type="match status" value="1"/>
</dbReference>
<dbReference type="PIRSF" id="PIRSF006485">
    <property type="entry name" value="GTP-binding_EngA"/>
    <property type="match status" value="1"/>
</dbReference>
<dbReference type="Gene3D" id="3.40.50.300">
    <property type="entry name" value="P-loop containing nucleotide triphosphate hydrolases"/>
    <property type="match status" value="2"/>
</dbReference>
<dbReference type="NCBIfam" id="TIGR03594">
    <property type="entry name" value="GTPase_EngA"/>
    <property type="match status" value="1"/>
</dbReference>
<feature type="domain" description="EngA-type G" evidence="11">
    <location>
        <begin position="3"/>
        <end position="167"/>
    </location>
</feature>
<evidence type="ECO:0000256" key="1">
    <source>
        <dbReference type="ARBA" id="ARBA00008279"/>
    </source>
</evidence>
<evidence type="ECO:0000256" key="9">
    <source>
        <dbReference type="PROSITE-ProRule" id="PRU01049"/>
    </source>
</evidence>
<dbReference type="NCBIfam" id="TIGR00231">
    <property type="entry name" value="small_GTP"/>
    <property type="match status" value="2"/>
</dbReference>
<evidence type="ECO:0000256" key="8">
    <source>
        <dbReference type="HAMAP-Rule" id="MF_00195"/>
    </source>
</evidence>
<dbReference type="GO" id="GO:0016787">
    <property type="term" value="F:hydrolase activity"/>
    <property type="evidence" value="ECO:0007669"/>
    <property type="project" value="UniProtKB-KW"/>
</dbReference>
<dbReference type="HAMAP" id="MF_00195">
    <property type="entry name" value="GTPase_Der"/>
    <property type="match status" value="1"/>
</dbReference>
<organism evidence="12 13">
    <name type="scientific">Kiloniella antarctica</name>
    <dbReference type="NCBI Taxonomy" id="1550907"/>
    <lineage>
        <taxon>Bacteria</taxon>
        <taxon>Pseudomonadati</taxon>
        <taxon>Pseudomonadota</taxon>
        <taxon>Alphaproteobacteria</taxon>
        <taxon>Rhodospirillales</taxon>
        <taxon>Kiloniellaceae</taxon>
        <taxon>Kiloniella</taxon>
    </lineage>
</organism>
<dbReference type="InterPro" id="IPR027417">
    <property type="entry name" value="P-loop_NTPase"/>
</dbReference>
<keyword evidence="4 10" id="KW-0677">Repeat</keyword>
<feature type="binding site" evidence="8">
    <location>
        <begin position="9"/>
        <end position="16"/>
    </location>
    <ligand>
        <name>GTP</name>
        <dbReference type="ChEBI" id="CHEBI:37565"/>
        <label>1</label>
    </ligand>
</feature>
<dbReference type="Pfam" id="PF01926">
    <property type="entry name" value="MMR_HSR1"/>
    <property type="match status" value="2"/>
</dbReference>
<dbReference type="InterPro" id="IPR005225">
    <property type="entry name" value="Small_GTP-bd"/>
</dbReference>
<dbReference type="InterPro" id="IPR006073">
    <property type="entry name" value="GTP-bd"/>
</dbReference>
<comment type="caution">
    <text evidence="12">The sequence shown here is derived from an EMBL/GenBank/DDBJ whole genome shotgun (WGS) entry which is preliminary data.</text>
</comment>
<evidence type="ECO:0000256" key="10">
    <source>
        <dbReference type="RuleBase" id="RU004481"/>
    </source>
</evidence>
<feature type="binding site" evidence="8">
    <location>
        <begin position="119"/>
        <end position="122"/>
    </location>
    <ligand>
        <name>GTP</name>
        <dbReference type="ChEBI" id="CHEBI:37565"/>
        <label>1</label>
    </ligand>
</feature>
<dbReference type="RefSeq" id="WP_380254882.1">
    <property type="nucleotide sequence ID" value="NZ_JBHUII010000013.1"/>
</dbReference>
<evidence type="ECO:0000256" key="4">
    <source>
        <dbReference type="ARBA" id="ARBA00022737"/>
    </source>
</evidence>
<keyword evidence="13" id="KW-1185">Reference proteome</keyword>
<keyword evidence="5 8" id="KW-0547">Nucleotide-binding</keyword>